<dbReference type="PANTHER" id="PTHR43820">
    <property type="entry name" value="HIGH-AFFINITY BRANCHED-CHAIN AMINO ACID TRANSPORT ATP-BINDING PROTEIN LIVF"/>
    <property type="match status" value="1"/>
</dbReference>
<dbReference type="InterPro" id="IPR003439">
    <property type="entry name" value="ABC_transporter-like_ATP-bd"/>
</dbReference>
<evidence type="ECO:0000256" key="1">
    <source>
        <dbReference type="ARBA" id="ARBA00005417"/>
    </source>
</evidence>
<dbReference type="AlphaFoldDB" id="A0A383D7P0"/>
<gene>
    <name evidence="5" type="ORF">METZ01_LOCUS493431</name>
</gene>
<evidence type="ECO:0000256" key="2">
    <source>
        <dbReference type="ARBA" id="ARBA00022448"/>
    </source>
</evidence>
<feature type="non-terminal residue" evidence="5">
    <location>
        <position position="114"/>
    </location>
</feature>
<feature type="domain" description="ABC transporter" evidence="4">
    <location>
        <begin position="2"/>
        <end position="106"/>
    </location>
</feature>
<dbReference type="EMBL" id="UINC01215064">
    <property type="protein sequence ID" value="SVE40577.1"/>
    <property type="molecule type" value="Genomic_DNA"/>
</dbReference>
<proteinExistence type="inferred from homology"/>
<name>A0A383D7P0_9ZZZZ</name>
<protein>
    <recommendedName>
        <fullName evidence="4">ABC transporter domain-containing protein</fullName>
    </recommendedName>
</protein>
<dbReference type="PANTHER" id="PTHR43820:SF4">
    <property type="entry name" value="HIGH-AFFINITY BRANCHED-CHAIN AMINO ACID TRANSPORT ATP-BINDING PROTEIN LIVF"/>
    <property type="match status" value="1"/>
</dbReference>
<dbReference type="InterPro" id="IPR052156">
    <property type="entry name" value="BCAA_Transport_ATP-bd_LivF"/>
</dbReference>
<dbReference type="Pfam" id="PF00005">
    <property type="entry name" value="ABC_tran"/>
    <property type="match status" value="1"/>
</dbReference>
<keyword evidence="2" id="KW-0813">Transport</keyword>
<dbReference type="Gene3D" id="3.40.50.300">
    <property type="entry name" value="P-loop containing nucleotide triphosphate hydrolases"/>
    <property type="match status" value="1"/>
</dbReference>
<evidence type="ECO:0000313" key="5">
    <source>
        <dbReference type="EMBL" id="SVE40577.1"/>
    </source>
</evidence>
<evidence type="ECO:0000256" key="3">
    <source>
        <dbReference type="ARBA" id="ARBA00022970"/>
    </source>
</evidence>
<dbReference type="GO" id="GO:0016887">
    <property type="term" value="F:ATP hydrolysis activity"/>
    <property type="evidence" value="ECO:0007669"/>
    <property type="project" value="InterPro"/>
</dbReference>
<accession>A0A383D7P0</accession>
<evidence type="ECO:0000259" key="4">
    <source>
        <dbReference type="Pfam" id="PF00005"/>
    </source>
</evidence>
<organism evidence="5">
    <name type="scientific">marine metagenome</name>
    <dbReference type="NCBI Taxonomy" id="408172"/>
    <lineage>
        <taxon>unclassified sequences</taxon>
        <taxon>metagenomes</taxon>
        <taxon>ecological metagenomes</taxon>
    </lineage>
</organism>
<keyword evidence="3" id="KW-0029">Amino-acid transport</keyword>
<sequence>MDISIQIDEGQIVTLIGANGAGKSTTLRTISGLKRASSGGVWFDGQRIDRLSPEKIVRLGIAHVPEGRQIFPGLSVNENLITGAFLRRDKDGIARDLEEVHEHFPILKERRNQR</sequence>
<dbReference type="GO" id="GO:0015807">
    <property type="term" value="P:L-amino acid transport"/>
    <property type="evidence" value="ECO:0007669"/>
    <property type="project" value="TreeGrafter"/>
</dbReference>
<dbReference type="SUPFAM" id="SSF52540">
    <property type="entry name" value="P-loop containing nucleoside triphosphate hydrolases"/>
    <property type="match status" value="1"/>
</dbReference>
<dbReference type="InterPro" id="IPR027417">
    <property type="entry name" value="P-loop_NTPase"/>
</dbReference>
<comment type="similarity">
    <text evidence="1">Belongs to the ABC transporter superfamily.</text>
</comment>
<dbReference type="GO" id="GO:0005524">
    <property type="term" value="F:ATP binding"/>
    <property type="evidence" value="ECO:0007669"/>
    <property type="project" value="InterPro"/>
</dbReference>
<reference evidence="5" key="1">
    <citation type="submission" date="2018-05" db="EMBL/GenBank/DDBJ databases">
        <authorList>
            <person name="Lanie J.A."/>
            <person name="Ng W.-L."/>
            <person name="Kazmierczak K.M."/>
            <person name="Andrzejewski T.M."/>
            <person name="Davidsen T.M."/>
            <person name="Wayne K.J."/>
            <person name="Tettelin H."/>
            <person name="Glass J.I."/>
            <person name="Rusch D."/>
            <person name="Podicherti R."/>
            <person name="Tsui H.-C.T."/>
            <person name="Winkler M.E."/>
        </authorList>
    </citation>
    <scope>NUCLEOTIDE SEQUENCE</scope>
</reference>
<dbReference type="GO" id="GO:0015658">
    <property type="term" value="F:branched-chain amino acid transmembrane transporter activity"/>
    <property type="evidence" value="ECO:0007669"/>
    <property type="project" value="TreeGrafter"/>
</dbReference>